<evidence type="ECO:0000256" key="1">
    <source>
        <dbReference type="SAM" id="Phobius"/>
    </source>
</evidence>
<reference evidence="2 3" key="1">
    <citation type="submission" date="2024-09" db="EMBL/GenBank/DDBJ databases">
        <authorList>
            <person name="Sun Q."/>
            <person name="Mori K."/>
        </authorList>
    </citation>
    <scope>NUCLEOTIDE SEQUENCE [LARGE SCALE GENOMIC DNA]</scope>
    <source>
        <strain evidence="2 3">NCAIM B.02529</strain>
    </source>
</reference>
<feature type="transmembrane region" description="Helical" evidence="1">
    <location>
        <begin position="12"/>
        <end position="31"/>
    </location>
</feature>
<dbReference type="Proteomes" id="UP001589836">
    <property type="component" value="Unassembled WGS sequence"/>
</dbReference>
<evidence type="ECO:0000313" key="3">
    <source>
        <dbReference type="Proteomes" id="UP001589836"/>
    </source>
</evidence>
<gene>
    <name evidence="2" type="ORF">ACFFGV_05085</name>
</gene>
<comment type="caution">
    <text evidence="2">The sequence shown here is derived from an EMBL/GenBank/DDBJ whole genome shotgun (WGS) entry which is preliminary data.</text>
</comment>
<dbReference type="EMBL" id="JBHLTP010000003">
    <property type="protein sequence ID" value="MFC0522966.1"/>
    <property type="molecule type" value="Genomic_DNA"/>
</dbReference>
<feature type="transmembrane region" description="Helical" evidence="1">
    <location>
        <begin position="43"/>
        <end position="64"/>
    </location>
</feature>
<name>A0ABV6LKP7_9BACI</name>
<organism evidence="2 3">
    <name type="scientific">Pontibacillus salicampi</name>
    <dbReference type="NCBI Taxonomy" id="1449801"/>
    <lineage>
        <taxon>Bacteria</taxon>
        <taxon>Bacillati</taxon>
        <taxon>Bacillota</taxon>
        <taxon>Bacilli</taxon>
        <taxon>Bacillales</taxon>
        <taxon>Bacillaceae</taxon>
        <taxon>Pontibacillus</taxon>
    </lineage>
</organism>
<protein>
    <submittedName>
        <fullName evidence="2">Uncharacterized protein</fullName>
    </submittedName>
</protein>
<keyword evidence="1" id="KW-1133">Transmembrane helix</keyword>
<sequence>MQHKNSTAKWLSRSGIALIVIGVLSSIILFGEHRTIPMSGIDAILGTVTLIGSVVGGGLFFGIAEIVELINKNLHSVTHYSDSTSLSTDRQQTVEFKNSVPAQAAIAIMNDCKQEGKAVKTIERTGVNHVYVVTSEEEKWLVDLNGPKLERKPY</sequence>
<keyword evidence="1" id="KW-0812">Transmembrane</keyword>
<proteinExistence type="predicted"/>
<keyword evidence="3" id="KW-1185">Reference proteome</keyword>
<keyword evidence="1" id="KW-0472">Membrane</keyword>
<evidence type="ECO:0000313" key="2">
    <source>
        <dbReference type="EMBL" id="MFC0522966.1"/>
    </source>
</evidence>
<accession>A0ABV6LKP7</accession>